<dbReference type="InterPro" id="IPR026017">
    <property type="entry name" value="Lumazine-bd_dom"/>
</dbReference>
<comment type="function">
    <text evidence="1">Catalyzes the dismutation of two molecules of 6,7-dimethyl-8-ribityllumazine, resulting in the formation of riboflavin and 5-amino-6-(D-ribitylamino)uracil.</text>
</comment>
<evidence type="ECO:0000313" key="11">
    <source>
        <dbReference type="EMBL" id="KEJ91323.1"/>
    </source>
</evidence>
<comment type="caution">
    <text evidence="11">The sequence shown here is derived from an EMBL/GenBank/DDBJ whole genome shotgun (WGS) entry which is preliminary data.</text>
</comment>
<dbReference type="PIRSF" id="PIRSF000498">
    <property type="entry name" value="Riboflavin_syn_A"/>
    <property type="match status" value="1"/>
</dbReference>
<dbReference type="GO" id="GO:0009231">
    <property type="term" value="P:riboflavin biosynthetic process"/>
    <property type="evidence" value="ECO:0007669"/>
    <property type="project" value="UniProtKB-KW"/>
</dbReference>
<evidence type="ECO:0000256" key="1">
    <source>
        <dbReference type="ARBA" id="ARBA00002803"/>
    </source>
</evidence>
<evidence type="ECO:0000256" key="3">
    <source>
        <dbReference type="ARBA" id="ARBA00012827"/>
    </source>
</evidence>
<accession>A0A073ILW1</accession>
<dbReference type="STRING" id="2754.EH55_10785"/>
<dbReference type="Pfam" id="PF00677">
    <property type="entry name" value="Lum_binding"/>
    <property type="match status" value="2"/>
</dbReference>
<dbReference type="PROSITE" id="PS51177">
    <property type="entry name" value="LUMAZINE_BIND"/>
    <property type="match status" value="2"/>
</dbReference>
<dbReference type="Proteomes" id="UP000027665">
    <property type="component" value="Unassembled WGS sequence"/>
</dbReference>
<dbReference type="FunFam" id="2.40.30.20:FF:000004">
    <property type="entry name" value="Riboflavin synthase, alpha subunit"/>
    <property type="match status" value="1"/>
</dbReference>
<evidence type="ECO:0000259" key="10">
    <source>
        <dbReference type="PROSITE" id="PS51177"/>
    </source>
</evidence>
<dbReference type="AlphaFoldDB" id="A0A073ILW1"/>
<organism evidence="11 12">
    <name type="scientific">Synergistes jonesii</name>
    <dbReference type="NCBI Taxonomy" id="2754"/>
    <lineage>
        <taxon>Bacteria</taxon>
        <taxon>Thermotogati</taxon>
        <taxon>Synergistota</taxon>
        <taxon>Synergistia</taxon>
        <taxon>Synergistales</taxon>
        <taxon>Synergistaceae</taxon>
        <taxon>Synergistes</taxon>
    </lineage>
</organism>
<evidence type="ECO:0000256" key="7">
    <source>
        <dbReference type="ARBA" id="ARBA00022737"/>
    </source>
</evidence>
<dbReference type="CDD" id="cd00402">
    <property type="entry name" value="Riboflavin_synthase_like"/>
    <property type="match status" value="1"/>
</dbReference>
<evidence type="ECO:0000313" key="12">
    <source>
        <dbReference type="Proteomes" id="UP000027665"/>
    </source>
</evidence>
<name>A0A073ILW1_9BACT</name>
<dbReference type="EMBL" id="JMKI01000051">
    <property type="protein sequence ID" value="KEJ91323.1"/>
    <property type="molecule type" value="Genomic_DNA"/>
</dbReference>
<sequence length="221" mass="23856">MFTGLIETTGVIESISPKGDVVELTVKAPSIAGELINGDSVSLSGACSTVTYCDARTFRVEMMPETQKRTKLGTLRSGSRLNLERAMRVDSRLDGHLVAGHVDGTATVKEIESFGATKKIYFTALEEILCGIVEKGSVTVDGVSLTVIDAEENFFSVGVIPATLAGTTIGELRGGDTVNIETDMIGKYIKKYLESTFGRKNGDEKVKNTLTWDKLTEYGWS</sequence>
<comment type="pathway">
    <text evidence="2">Cofactor biosynthesis; riboflavin biosynthesis; riboflavin from 2-hydroxy-3-oxobutyl phosphate and 5-amino-6-(D-ribitylamino)uracil: step 2/2.</text>
</comment>
<dbReference type="PANTHER" id="PTHR21098:SF0">
    <property type="entry name" value="RIBOFLAVIN SYNTHASE"/>
    <property type="match status" value="1"/>
</dbReference>
<feature type="repeat" description="Lumazine-binding" evidence="9">
    <location>
        <begin position="1"/>
        <end position="96"/>
    </location>
</feature>
<gene>
    <name evidence="11" type="ORF">EH55_10785</name>
</gene>
<dbReference type="InterPro" id="IPR023366">
    <property type="entry name" value="ATP_synth_asu-like_sf"/>
</dbReference>
<dbReference type="PANTHER" id="PTHR21098">
    <property type="entry name" value="RIBOFLAVIN SYNTHASE ALPHA CHAIN"/>
    <property type="match status" value="1"/>
</dbReference>
<dbReference type="GO" id="GO:0004746">
    <property type="term" value="F:riboflavin synthase activity"/>
    <property type="evidence" value="ECO:0007669"/>
    <property type="project" value="UniProtKB-UniRule"/>
</dbReference>
<proteinExistence type="predicted"/>
<dbReference type="InterPro" id="IPR017938">
    <property type="entry name" value="Riboflavin_synthase-like_b-brl"/>
</dbReference>
<dbReference type="OrthoDB" id="9788537at2"/>
<evidence type="ECO:0000256" key="4">
    <source>
        <dbReference type="ARBA" id="ARBA00013950"/>
    </source>
</evidence>
<dbReference type="NCBIfam" id="TIGR00187">
    <property type="entry name" value="ribE"/>
    <property type="match status" value="1"/>
</dbReference>
<reference evidence="11 12" key="1">
    <citation type="submission" date="2014-04" db="EMBL/GenBank/DDBJ databases">
        <title>Draft Genome Sequence of Synergistes jonesii.</title>
        <authorList>
            <person name="Coil D.A."/>
            <person name="Eisen J.A."/>
            <person name="Holland-Moritz H.E."/>
        </authorList>
    </citation>
    <scope>NUCLEOTIDE SEQUENCE [LARGE SCALE GENOMIC DNA]</scope>
    <source>
        <strain evidence="11 12">78-1</strain>
    </source>
</reference>
<keyword evidence="12" id="KW-1185">Reference proteome</keyword>
<dbReference type="GeneID" id="90984475"/>
<evidence type="ECO:0000256" key="2">
    <source>
        <dbReference type="ARBA" id="ARBA00004887"/>
    </source>
</evidence>
<feature type="domain" description="Lumazine-binding" evidence="10">
    <location>
        <begin position="1"/>
        <end position="96"/>
    </location>
</feature>
<dbReference type="InterPro" id="IPR001783">
    <property type="entry name" value="Lumazine-bd"/>
</dbReference>
<dbReference type="SUPFAM" id="SSF63380">
    <property type="entry name" value="Riboflavin synthase domain-like"/>
    <property type="match status" value="2"/>
</dbReference>
<protein>
    <recommendedName>
        <fullName evidence="4 8">Riboflavin synthase</fullName>
        <ecNumber evidence="3 8">2.5.1.9</ecNumber>
    </recommendedName>
</protein>
<dbReference type="PATRIC" id="fig|2754.20.peg.1344"/>
<keyword evidence="5" id="KW-0686">Riboflavin biosynthesis</keyword>
<keyword evidence="7" id="KW-0677">Repeat</keyword>
<evidence type="ECO:0000256" key="6">
    <source>
        <dbReference type="ARBA" id="ARBA00022679"/>
    </source>
</evidence>
<feature type="repeat" description="Lumazine-binding" evidence="9">
    <location>
        <begin position="97"/>
        <end position="193"/>
    </location>
</feature>
<evidence type="ECO:0000256" key="5">
    <source>
        <dbReference type="ARBA" id="ARBA00022619"/>
    </source>
</evidence>
<dbReference type="EC" id="2.5.1.9" evidence="3 8"/>
<dbReference type="NCBIfam" id="NF006767">
    <property type="entry name" value="PRK09289.1"/>
    <property type="match status" value="1"/>
</dbReference>
<evidence type="ECO:0000256" key="9">
    <source>
        <dbReference type="PROSITE-ProRule" id="PRU00524"/>
    </source>
</evidence>
<dbReference type="Gene3D" id="2.40.30.20">
    <property type="match status" value="2"/>
</dbReference>
<dbReference type="eggNOG" id="COG0307">
    <property type="taxonomic scope" value="Bacteria"/>
</dbReference>
<dbReference type="RefSeq" id="WP_037978097.1">
    <property type="nucleotide sequence ID" value="NZ_JAXDSK010000007.1"/>
</dbReference>
<feature type="domain" description="Lumazine-binding" evidence="10">
    <location>
        <begin position="97"/>
        <end position="193"/>
    </location>
</feature>
<keyword evidence="6" id="KW-0808">Transferase</keyword>
<evidence type="ECO:0000256" key="8">
    <source>
        <dbReference type="NCBIfam" id="TIGR00187"/>
    </source>
</evidence>